<evidence type="ECO:0000256" key="4">
    <source>
        <dbReference type="ARBA" id="ARBA00022500"/>
    </source>
</evidence>
<dbReference type="InterPro" id="IPR007597">
    <property type="entry name" value="CheC"/>
</dbReference>
<comment type="similarity">
    <text evidence="2">Belongs to the FliN/MopA/SpaO family.</text>
</comment>
<evidence type="ECO:0000256" key="7">
    <source>
        <dbReference type="SAM" id="MobiDB-lite"/>
    </source>
</evidence>
<dbReference type="NCBIfam" id="TIGR02480">
    <property type="entry name" value="fliN"/>
    <property type="match status" value="1"/>
</dbReference>
<keyword evidence="6" id="KW-0472">Membrane</keyword>
<keyword evidence="4" id="KW-0145">Chemotaxis</keyword>
<dbReference type="RefSeq" id="WP_080064019.1">
    <property type="nucleotide sequence ID" value="NZ_MZGX01000008.1"/>
</dbReference>
<dbReference type="GO" id="GO:0005886">
    <property type="term" value="C:plasma membrane"/>
    <property type="evidence" value="ECO:0007669"/>
    <property type="project" value="UniProtKB-SubCell"/>
</dbReference>
<sequence length="401" mass="43448">MGDMLTQAEIDALLNGTSSSEESTDNVGGGSPADVLSTQEIDALGEIGNISMGTSATTLFTLLSQKVTITTPNVSITTWGELSQSYNSQYVAVKVEYTDGLIGSNLLILKQDDVKIITDLMMGGEGTIADGELTDLHLSAISEAMNQMIGSSATSMSSMFSKRIDISPPRAFVVSFGNGDPYGEFEMDDVLVRIAFKMVVGNLIDSEIMQLLPMKFAKELVSSLLNSSKPKAAPEPELPPVSQAVPQPQPAMQQPVMQQPPVQQQMMQQQMMQQPPMMQQPMQGYGYDAGYQEMQRPRNPVSVQPVQFQAFDDGLSAAEKKNISLIMDLPLQVTVELGRTQKLIRDILEFGSGSIIELDKLAGEPVDILVNGKAIAKGEVVVIDESFGVRITDIIHPSKRL</sequence>
<dbReference type="GO" id="GO:0003774">
    <property type="term" value="F:cytoskeletal motor activity"/>
    <property type="evidence" value="ECO:0007669"/>
    <property type="project" value="InterPro"/>
</dbReference>
<dbReference type="PANTHER" id="PTHR43484:SF1">
    <property type="entry name" value="FLAGELLAR MOTOR SWITCH PROTEIN FLIN"/>
    <property type="match status" value="1"/>
</dbReference>
<evidence type="ECO:0000256" key="6">
    <source>
        <dbReference type="ARBA" id="ARBA00023136"/>
    </source>
</evidence>
<feature type="domain" description="Flagellar motor switch protein FliN-like C-terminal" evidence="8">
    <location>
        <begin position="325"/>
        <end position="395"/>
    </location>
</feature>
<dbReference type="Pfam" id="PF04509">
    <property type="entry name" value="CheC"/>
    <property type="match status" value="2"/>
</dbReference>
<evidence type="ECO:0000256" key="3">
    <source>
        <dbReference type="ARBA" id="ARBA00022475"/>
    </source>
</evidence>
<dbReference type="GO" id="GO:0006935">
    <property type="term" value="P:chemotaxis"/>
    <property type="evidence" value="ECO:0007669"/>
    <property type="project" value="UniProtKB-KW"/>
</dbReference>
<keyword evidence="10" id="KW-0282">Flagellum</keyword>
<protein>
    <submittedName>
        <fullName evidence="10">Flagellar motor switch protein FliN</fullName>
    </submittedName>
</protein>
<dbReference type="CDD" id="cd17907">
    <property type="entry name" value="FliY_FliN-Y"/>
    <property type="match status" value="1"/>
</dbReference>
<accession>A0A1V4SL52</accession>
<dbReference type="SUPFAM" id="SSF103039">
    <property type="entry name" value="CheC-like"/>
    <property type="match status" value="1"/>
</dbReference>
<keyword evidence="10" id="KW-0966">Cell projection</keyword>
<dbReference type="SUPFAM" id="SSF101801">
    <property type="entry name" value="Surface presentation of antigens (SPOA)"/>
    <property type="match status" value="1"/>
</dbReference>
<dbReference type="OrthoDB" id="9773459at2"/>
<dbReference type="GO" id="GO:0016787">
    <property type="term" value="F:hydrolase activity"/>
    <property type="evidence" value="ECO:0007669"/>
    <property type="project" value="InterPro"/>
</dbReference>
<dbReference type="PRINTS" id="PR00956">
    <property type="entry name" value="FLGMOTORFLIN"/>
</dbReference>
<gene>
    <name evidence="10" type="primary">fliN</name>
    <name evidence="10" type="ORF">CLHUN_15740</name>
</gene>
<proteinExistence type="inferred from homology"/>
<dbReference type="InterPro" id="IPR012826">
    <property type="entry name" value="FliN"/>
</dbReference>
<evidence type="ECO:0000256" key="2">
    <source>
        <dbReference type="ARBA" id="ARBA00009226"/>
    </source>
</evidence>
<dbReference type="Gene3D" id="2.30.330.10">
    <property type="entry name" value="SpoA-like"/>
    <property type="match status" value="1"/>
</dbReference>
<evidence type="ECO:0000256" key="5">
    <source>
        <dbReference type="ARBA" id="ARBA00022779"/>
    </source>
</evidence>
<organism evidence="10 11">
    <name type="scientific">Ruminiclostridium hungatei</name>
    <name type="common">Clostridium hungatei</name>
    <dbReference type="NCBI Taxonomy" id="48256"/>
    <lineage>
        <taxon>Bacteria</taxon>
        <taxon>Bacillati</taxon>
        <taxon>Bacillota</taxon>
        <taxon>Clostridia</taxon>
        <taxon>Eubacteriales</taxon>
        <taxon>Oscillospiraceae</taxon>
        <taxon>Ruminiclostridium</taxon>
    </lineage>
</organism>
<dbReference type="AlphaFoldDB" id="A0A1V4SL52"/>
<dbReference type="PANTHER" id="PTHR43484">
    <property type="match status" value="1"/>
</dbReference>
<dbReference type="EMBL" id="MZGX01000008">
    <property type="protein sequence ID" value="OPX44580.1"/>
    <property type="molecule type" value="Genomic_DNA"/>
</dbReference>
<evidence type="ECO:0000259" key="8">
    <source>
        <dbReference type="Pfam" id="PF01052"/>
    </source>
</evidence>
<evidence type="ECO:0000313" key="11">
    <source>
        <dbReference type="Proteomes" id="UP000191554"/>
    </source>
</evidence>
<evidence type="ECO:0000259" key="9">
    <source>
        <dbReference type="Pfam" id="PF04509"/>
    </source>
</evidence>
<reference evidence="10 11" key="1">
    <citation type="submission" date="2017-03" db="EMBL/GenBank/DDBJ databases">
        <title>Genome sequence of Clostridium hungatei DSM 14427.</title>
        <authorList>
            <person name="Poehlein A."/>
            <person name="Daniel R."/>
        </authorList>
    </citation>
    <scope>NUCLEOTIDE SEQUENCE [LARGE SCALE GENOMIC DNA]</scope>
    <source>
        <strain evidence="10 11">DSM 14427</strain>
    </source>
</reference>
<feature type="domain" description="CheC-like protein" evidence="9">
    <location>
        <begin position="41"/>
        <end position="76"/>
    </location>
</feature>
<feature type="region of interest" description="Disordered" evidence="7">
    <location>
        <begin position="228"/>
        <end position="257"/>
    </location>
</feature>
<dbReference type="Proteomes" id="UP000191554">
    <property type="component" value="Unassembled WGS sequence"/>
</dbReference>
<name>A0A1V4SL52_RUMHU</name>
<evidence type="ECO:0000313" key="10">
    <source>
        <dbReference type="EMBL" id="OPX44580.1"/>
    </source>
</evidence>
<dbReference type="InterPro" id="IPR028976">
    <property type="entry name" value="CheC-like_sf"/>
</dbReference>
<keyword evidence="11" id="KW-1185">Reference proteome</keyword>
<dbReference type="InterPro" id="IPR001543">
    <property type="entry name" value="FliN-like_C"/>
</dbReference>
<comment type="caution">
    <text evidence="10">The sequence shown here is derived from an EMBL/GenBank/DDBJ whole genome shotgun (WGS) entry which is preliminary data.</text>
</comment>
<feature type="domain" description="CheC-like protein" evidence="9">
    <location>
        <begin position="136"/>
        <end position="171"/>
    </location>
</feature>
<dbReference type="Pfam" id="PF01052">
    <property type="entry name" value="FliMN_C"/>
    <property type="match status" value="1"/>
</dbReference>
<evidence type="ECO:0000256" key="1">
    <source>
        <dbReference type="ARBA" id="ARBA00004413"/>
    </source>
</evidence>
<dbReference type="STRING" id="48256.CLHUN_15740"/>
<dbReference type="InterPro" id="IPR036429">
    <property type="entry name" value="SpoA-like_sf"/>
</dbReference>
<keyword evidence="3" id="KW-1003">Cell membrane</keyword>
<dbReference type="GO" id="GO:0071973">
    <property type="term" value="P:bacterial-type flagellum-dependent cell motility"/>
    <property type="evidence" value="ECO:0007669"/>
    <property type="project" value="InterPro"/>
</dbReference>
<dbReference type="InterPro" id="IPR001172">
    <property type="entry name" value="FliN_T3SS_HrcQb"/>
</dbReference>
<feature type="compositionally biased region" description="Low complexity" evidence="7">
    <location>
        <begin position="243"/>
        <end position="257"/>
    </location>
</feature>
<dbReference type="Gene3D" id="3.40.1550.10">
    <property type="entry name" value="CheC-like"/>
    <property type="match status" value="1"/>
</dbReference>
<dbReference type="NCBIfam" id="NF005995">
    <property type="entry name" value="PRK08119.1"/>
    <property type="match status" value="1"/>
</dbReference>
<comment type="subcellular location">
    <subcellularLocation>
        <location evidence="1">Cell membrane</location>
        <topology evidence="1">Peripheral membrane protein</topology>
        <orientation evidence="1">Cytoplasmic side</orientation>
    </subcellularLocation>
</comment>
<dbReference type="GO" id="GO:0009425">
    <property type="term" value="C:bacterial-type flagellum basal body"/>
    <property type="evidence" value="ECO:0007669"/>
    <property type="project" value="InterPro"/>
</dbReference>
<keyword evidence="5" id="KW-0283">Flagellar rotation</keyword>
<keyword evidence="10" id="KW-0969">Cilium</keyword>
<dbReference type="InterPro" id="IPR051469">
    <property type="entry name" value="FliN/MopA/SpaO"/>
</dbReference>